<dbReference type="PANTHER" id="PTHR10492">
    <property type="match status" value="1"/>
</dbReference>
<dbReference type="Proteomes" id="UP001443914">
    <property type="component" value="Unassembled WGS sequence"/>
</dbReference>
<evidence type="ECO:0000313" key="3">
    <source>
        <dbReference type="EMBL" id="KAK9677012.1"/>
    </source>
</evidence>
<gene>
    <name evidence="3" type="ORF">RND81_11G116000</name>
</gene>
<feature type="domain" description="Helitron helicase-like" evidence="1">
    <location>
        <begin position="303"/>
        <end position="476"/>
    </location>
</feature>
<dbReference type="InterPro" id="IPR025476">
    <property type="entry name" value="Helitron_helicase-like"/>
</dbReference>
<reference evidence="3" key="1">
    <citation type="submission" date="2024-03" db="EMBL/GenBank/DDBJ databases">
        <title>WGS assembly of Saponaria officinalis var. Norfolk2.</title>
        <authorList>
            <person name="Jenkins J."/>
            <person name="Shu S."/>
            <person name="Grimwood J."/>
            <person name="Barry K."/>
            <person name="Goodstein D."/>
            <person name="Schmutz J."/>
            <person name="Leebens-Mack J."/>
            <person name="Osbourn A."/>
        </authorList>
    </citation>
    <scope>NUCLEOTIDE SEQUENCE [LARGE SCALE GENOMIC DNA]</scope>
    <source>
        <strain evidence="3">JIC</strain>
    </source>
</reference>
<evidence type="ECO:0000259" key="2">
    <source>
        <dbReference type="Pfam" id="PF21530"/>
    </source>
</evidence>
<feature type="domain" description="DNA helicase Pif1-like 2B" evidence="2">
    <location>
        <begin position="995"/>
        <end position="1027"/>
    </location>
</feature>
<protein>
    <recommendedName>
        <fullName evidence="5">ATP-dependent DNA helicase</fullName>
    </recommendedName>
</protein>
<accession>A0AAW1HJV5</accession>
<dbReference type="InterPro" id="IPR027417">
    <property type="entry name" value="P-loop_NTPase"/>
</dbReference>
<comment type="caution">
    <text evidence="3">The sequence shown here is derived from an EMBL/GenBank/DDBJ whole genome shotgun (WGS) entry which is preliminary data.</text>
</comment>
<dbReference type="PANTHER" id="PTHR10492:SF94">
    <property type="entry name" value="ATP-DEPENDENT DNA HELICASE"/>
    <property type="match status" value="1"/>
</dbReference>
<name>A0AAW1HJV5_SAPOF</name>
<evidence type="ECO:0000259" key="1">
    <source>
        <dbReference type="Pfam" id="PF14214"/>
    </source>
</evidence>
<dbReference type="EMBL" id="JBDFQZ010000011">
    <property type="protein sequence ID" value="KAK9677012.1"/>
    <property type="molecule type" value="Genomic_DNA"/>
</dbReference>
<dbReference type="AlphaFoldDB" id="A0AAW1HJV5"/>
<dbReference type="Pfam" id="PF14214">
    <property type="entry name" value="Helitron_like_N"/>
    <property type="match status" value="1"/>
</dbReference>
<proteinExistence type="predicted"/>
<dbReference type="InterPro" id="IPR049163">
    <property type="entry name" value="Pif1-like_2B_dom"/>
</dbReference>
<organism evidence="3 4">
    <name type="scientific">Saponaria officinalis</name>
    <name type="common">Common soapwort</name>
    <name type="synonym">Lychnis saponaria</name>
    <dbReference type="NCBI Taxonomy" id="3572"/>
    <lineage>
        <taxon>Eukaryota</taxon>
        <taxon>Viridiplantae</taxon>
        <taxon>Streptophyta</taxon>
        <taxon>Embryophyta</taxon>
        <taxon>Tracheophyta</taxon>
        <taxon>Spermatophyta</taxon>
        <taxon>Magnoliopsida</taxon>
        <taxon>eudicotyledons</taxon>
        <taxon>Gunneridae</taxon>
        <taxon>Pentapetalae</taxon>
        <taxon>Caryophyllales</taxon>
        <taxon>Caryophyllaceae</taxon>
        <taxon>Caryophylleae</taxon>
        <taxon>Saponaria</taxon>
    </lineage>
</organism>
<dbReference type="Pfam" id="PF21530">
    <property type="entry name" value="Pif1_2B_dom"/>
    <property type="match status" value="1"/>
</dbReference>
<keyword evidence="4" id="KW-1185">Reference proteome</keyword>
<evidence type="ECO:0008006" key="5">
    <source>
        <dbReference type="Google" id="ProtNLM"/>
    </source>
</evidence>
<sequence length="1095" mass="125979">MPLPNFIVVVDEFPYYPTDGIGTSRRDKQRHSQIDAGRWAPRQRRGRRRECMLHKLGRHSLVNVLSLPDTHQCLECNAQKFAYESAHFCCGGGAIKLLVNEYPQQLIRYARLYNNLFAFSSLGRNFDAQNQKGIYVFKLHGQIYHHITQMNPYARFFRSLRELNINKNTQIIINKNIVLDQRVYNAPTSDEVVVIWTENSSSSESNSPHILVTGKANDSHRIKNYYGCYDPLQYPLLFPYGECGWNQGLLKIPKKHSSTTTQQNEDLITDMQLAETFLEDANQRPPKGVKHVSAREYYCYKFQNRPQNMILRAGRCLQQYIVDMYVKVENTRLDFFRNNQETIRGELYHGILDTLQARENCAANVGRRVILPPTFLGGPRDMKKRYVNAMSLVQKYGKPDLFVTMTCNAACPKIKQELAHGERAQNRPDLVARVFQAKSLALKKLIMEQHMFGEVSALIFVVEFQKGGLPHAHFLIILKPAYKLKAPEDFNKFVRAEIPFVHEIHLKKTVLKHMMHGPMWPHESKLPVYATSLEHGKVQAVKYLYKNVYKGHDKIAFNVVQKSQLQALDEIKHYQSGRWVSPCEAAWRIYGFDLFEMHPPVMPLPIHLPNMQTLQMRPYEQLKSVVLSDKRTRTPLTEFFRINAMTNGRKSLYGDFTETYRWDKKLKTWLERKNKLIVIGRLAFVATSEGERYYLRLLLLNVRGPKSFEDQLNVEGYTCATFHEAALKRRLQKEDDAVDLCLKEACEVQMPSSLRRLFAMVLTFCQPSDPGNLWQKYFNSLSEGFKRQFPDAPVKYLETMGKTLKSSGLDYLTETQDEEVHRTRDITDTLDAPIPQQCIDCRKTFLIVLPIPTSEHSWFKIPIDLEMSLACDASMARKENVESLDMLLRDLCNPNMLFGGKILPIVPKKSTFEVIGATLFRLTENIRAREDPYFLAFLLSLGNGELQIEDHGFVTVPEAITRQVATDISDPLYIFMTRAILTPMNDDRFPGMVVSPHNLILKENCPVILLRNILPSFGLCNGTRLLCYRFFPNLIECISATGQNKGEHLCFAMTINKSQGHTLNQVAVFLPQPSKVSTKVKKIVSFDMLRLAGII</sequence>
<evidence type="ECO:0000313" key="4">
    <source>
        <dbReference type="Proteomes" id="UP001443914"/>
    </source>
</evidence>
<dbReference type="SUPFAM" id="SSF52540">
    <property type="entry name" value="P-loop containing nucleoside triphosphate hydrolases"/>
    <property type="match status" value="1"/>
</dbReference>